<protein>
    <submittedName>
        <fullName evidence="6">Cytochrome c</fullName>
    </submittedName>
</protein>
<dbReference type="RefSeq" id="WP_092841802.1">
    <property type="nucleotide sequence ID" value="NZ_FOVP01000024.1"/>
</dbReference>
<dbReference type="Pfam" id="PF00034">
    <property type="entry name" value="Cytochrom_C"/>
    <property type="match status" value="1"/>
</dbReference>
<reference evidence="7" key="1">
    <citation type="submission" date="2016-10" db="EMBL/GenBank/DDBJ databases">
        <authorList>
            <person name="Varghese N."/>
            <person name="Submissions S."/>
        </authorList>
    </citation>
    <scope>NUCLEOTIDE SEQUENCE [LARGE SCALE GENOMIC DNA]</scope>
    <source>
        <strain evidence="7">DSM 28463</strain>
    </source>
</reference>
<evidence type="ECO:0000256" key="1">
    <source>
        <dbReference type="ARBA" id="ARBA00022617"/>
    </source>
</evidence>
<organism evidence="6 7">
    <name type="scientific">Roseovarius lutimaris</name>
    <dbReference type="NCBI Taxonomy" id="1005928"/>
    <lineage>
        <taxon>Bacteria</taxon>
        <taxon>Pseudomonadati</taxon>
        <taxon>Pseudomonadota</taxon>
        <taxon>Alphaproteobacteria</taxon>
        <taxon>Rhodobacterales</taxon>
        <taxon>Roseobacteraceae</taxon>
        <taxon>Roseovarius</taxon>
    </lineage>
</organism>
<name>A0A1I5G277_9RHOB</name>
<sequence length="134" mass="14812">MRIGIWAGIVAVLWLPTILVAQDLRLGQKTYERYCAACHGVDASGNGPMRPVLALAPPDLRVLAQTNRGAFPLARVVRQIDGRDPMVAHGEPMPVYGDFFEGRDVVLKIDEGAQIKTSRRMVDLLAYLQSLQTR</sequence>
<gene>
    <name evidence="6" type="ORF">SAMN04487859_12430</name>
</gene>
<dbReference type="AlphaFoldDB" id="A0A1I5G277"/>
<evidence type="ECO:0000256" key="2">
    <source>
        <dbReference type="ARBA" id="ARBA00022723"/>
    </source>
</evidence>
<evidence type="ECO:0000256" key="4">
    <source>
        <dbReference type="PROSITE-ProRule" id="PRU00433"/>
    </source>
</evidence>
<evidence type="ECO:0000259" key="5">
    <source>
        <dbReference type="PROSITE" id="PS51007"/>
    </source>
</evidence>
<dbReference type="Proteomes" id="UP000198599">
    <property type="component" value="Unassembled WGS sequence"/>
</dbReference>
<dbReference type="EMBL" id="FOVP01000024">
    <property type="protein sequence ID" value="SFO30105.1"/>
    <property type="molecule type" value="Genomic_DNA"/>
</dbReference>
<keyword evidence="1 4" id="KW-0349">Heme</keyword>
<dbReference type="OrthoDB" id="335174at2"/>
<dbReference type="GO" id="GO:0020037">
    <property type="term" value="F:heme binding"/>
    <property type="evidence" value="ECO:0007669"/>
    <property type="project" value="InterPro"/>
</dbReference>
<evidence type="ECO:0000313" key="7">
    <source>
        <dbReference type="Proteomes" id="UP000198599"/>
    </source>
</evidence>
<proteinExistence type="predicted"/>
<dbReference type="Gene3D" id="1.10.760.10">
    <property type="entry name" value="Cytochrome c-like domain"/>
    <property type="match status" value="1"/>
</dbReference>
<keyword evidence="3 4" id="KW-0408">Iron</keyword>
<evidence type="ECO:0000256" key="3">
    <source>
        <dbReference type="ARBA" id="ARBA00023004"/>
    </source>
</evidence>
<accession>A0A1I5G277</accession>
<dbReference type="GO" id="GO:0046872">
    <property type="term" value="F:metal ion binding"/>
    <property type="evidence" value="ECO:0007669"/>
    <property type="project" value="UniProtKB-KW"/>
</dbReference>
<dbReference type="STRING" id="1005928.SAMN04487859_12430"/>
<dbReference type="InterPro" id="IPR036909">
    <property type="entry name" value="Cyt_c-like_dom_sf"/>
</dbReference>
<dbReference type="InterPro" id="IPR009056">
    <property type="entry name" value="Cyt_c-like_dom"/>
</dbReference>
<dbReference type="PROSITE" id="PS51007">
    <property type="entry name" value="CYTC"/>
    <property type="match status" value="1"/>
</dbReference>
<keyword evidence="7" id="KW-1185">Reference proteome</keyword>
<evidence type="ECO:0000313" key="6">
    <source>
        <dbReference type="EMBL" id="SFO30105.1"/>
    </source>
</evidence>
<dbReference type="GO" id="GO:0009055">
    <property type="term" value="F:electron transfer activity"/>
    <property type="evidence" value="ECO:0007669"/>
    <property type="project" value="InterPro"/>
</dbReference>
<dbReference type="SUPFAM" id="SSF46626">
    <property type="entry name" value="Cytochrome c"/>
    <property type="match status" value="1"/>
</dbReference>
<keyword evidence="2 4" id="KW-0479">Metal-binding</keyword>
<feature type="domain" description="Cytochrome c" evidence="5">
    <location>
        <begin position="22"/>
        <end position="132"/>
    </location>
</feature>